<dbReference type="Pfam" id="PF02789">
    <property type="entry name" value="Peptidase_M17_N"/>
    <property type="match status" value="1"/>
</dbReference>
<keyword evidence="12" id="KW-1185">Reference proteome</keyword>
<dbReference type="SUPFAM" id="SSF53187">
    <property type="entry name" value="Zn-dependent exopeptidases"/>
    <property type="match status" value="1"/>
</dbReference>
<keyword evidence="8 9" id="KW-0464">Manganese</keyword>
<proteinExistence type="inferred from homology"/>
<accession>A0A4P7XH31</accession>
<feature type="binding site" evidence="9">
    <location>
        <position position="265"/>
    </location>
    <ligand>
        <name>Mn(2+)</name>
        <dbReference type="ChEBI" id="CHEBI:29035"/>
        <label>2</label>
    </ligand>
</feature>
<feature type="binding site" evidence="9">
    <location>
        <position position="270"/>
    </location>
    <ligand>
        <name>Mn(2+)</name>
        <dbReference type="ChEBI" id="CHEBI:29035"/>
        <label>1</label>
    </ligand>
</feature>
<feature type="active site" evidence="9">
    <location>
        <position position="351"/>
    </location>
</feature>
<dbReference type="OrthoDB" id="9809354at2"/>
<keyword evidence="4 9" id="KW-0031">Aminopeptidase</keyword>
<dbReference type="Gene3D" id="3.40.220.10">
    <property type="entry name" value="Leucine Aminopeptidase, subunit E, domain 1"/>
    <property type="match status" value="1"/>
</dbReference>
<dbReference type="NCBIfam" id="NF002074">
    <property type="entry name" value="PRK00913.1-4"/>
    <property type="match status" value="1"/>
</dbReference>
<dbReference type="PROSITE" id="PS00631">
    <property type="entry name" value="CYTOSOL_AP"/>
    <property type="match status" value="1"/>
</dbReference>
<keyword evidence="9" id="KW-0963">Cytoplasm</keyword>
<dbReference type="SUPFAM" id="SSF52949">
    <property type="entry name" value="Macro domain-like"/>
    <property type="match status" value="1"/>
</dbReference>
<evidence type="ECO:0000256" key="6">
    <source>
        <dbReference type="ARBA" id="ARBA00022723"/>
    </source>
</evidence>
<sequence>MKYALNTQGLIDSKADCLVIAIPEDGEWPTSSAAADQQIDGQLKKLVKNGDFNGSLGNTFMLPLADGMPWERILLVGTGKLKELTVGGYRKLVAAAVGRLTDSACKHALLTLAEIPVLDRDEAWRVTLVTRVAEETIYRFSDYKSKKPAKQRLTQITVDVSGSDKRLEQALKAGEAIGHGMNITRDLGNTPPNICHPEWLARQAKDLAKKQSTLKVETLGEKDMKELGMNAALAVSAGSKQPARLIVIHYQGGKKGDQPHVLVGKGITFDTGGISLKPGEGMDEMKYDMCGAASVFGTMAALAELKPKVNVIGVIIAAENMPDGEATRPGDIVTTMSGQTVEILNTDAEGRLVLCDALTYVERFKPASVLDIATLTGACIIALGNQASAVMSNNDALAQKLVALGEQNGDRTWQLPLWDEYQRQLDSNFADMQNIGGRPAGSITAACFLSRFTKTYTWAHLDIAGVAWLSGKEKGATGRPVPLLMDYVLSHAS</sequence>
<dbReference type="NCBIfam" id="NF002077">
    <property type="entry name" value="PRK00913.2-4"/>
    <property type="match status" value="1"/>
</dbReference>
<dbReference type="GO" id="GO:0006508">
    <property type="term" value="P:proteolysis"/>
    <property type="evidence" value="ECO:0007669"/>
    <property type="project" value="UniProtKB-KW"/>
</dbReference>
<evidence type="ECO:0000313" key="12">
    <source>
        <dbReference type="Proteomes" id="UP000298049"/>
    </source>
</evidence>
<feature type="binding site" evidence="9">
    <location>
        <position position="349"/>
    </location>
    <ligand>
        <name>Mn(2+)</name>
        <dbReference type="ChEBI" id="CHEBI:29035"/>
        <label>1</label>
    </ligand>
</feature>
<dbReference type="EC" id="3.4.11.10" evidence="9"/>
<evidence type="ECO:0000256" key="4">
    <source>
        <dbReference type="ARBA" id="ARBA00022438"/>
    </source>
</evidence>
<dbReference type="InterPro" id="IPR023042">
    <property type="entry name" value="Peptidase_M17_leu_NH2_pept"/>
</dbReference>
<comment type="subcellular location">
    <subcellularLocation>
        <location evidence="9">Cytoplasm</location>
    </subcellularLocation>
</comment>
<dbReference type="CDD" id="cd00433">
    <property type="entry name" value="Peptidase_M17"/>
    <property type="match status" value="1"/>
</dbReference>
<dbReference type="RefSeq" id="WP_136549059.1">
    <property type="nucleotide sequence ID" value="NZ_CP031093.1"/>
</dbReference>
<evidence type="ECO:0000259" key="10">
    <source>
        <dbReference type="PROSITE" id="PS00631"/>
    </source>
</evidence>
<dbReference type="HAMAP" id="MF_00181">
    <property type="entry name" value="Cytosol_peptidase_M17"/>
    <property type="match status" value="1"/>
</dbReference>
<evidence type="ECO:0000256" key="3">
    <source>
        <dbReference type="ARBA" id="ARBA00009528"/>
    </source>
</evidence>
<dbReference type="KEGG" id="hmi:soil367_10560"/>
<dbReference type="FunFam" id="3.40.630.10:FF:000004">
    <property type="entry name" value="Probable cytosol aminopeptidase"/>
    <property type="match status" value="1"/>
</dbReference>
<dbReference type="PRINTS" id="PR00481">
    <property type="entry name" value="LAMNOPPTDASE"/>
</dbReference>
<dbReference type="EMBL" id="CP031093">
    <property type="protein sequence ID" value="QCF26338.1"/>
    <property type="molecule type" value="Genomic_DNA"/>
</dbReference>
<feature type="domain" description="Cytosol aminopeptidase" evidence="10">
    <location>
        <begin position="345"/>
        <end position="352"/>
    </location>
</feature>
<protein>
    <recommendedName>
        <fullName evidence="9">Probable cytosol aminopeptidase</fullName>
        <ecNumber evidence="9">3.4.11.1</ecNumber>
    </recommendedName>
    <alternativeName>
        <fullName evidence="9">Leucine aminopeptidase</fullName>
        <shortName evidence="9">LAP</shortName>
        <ecNumber evidence="9">3.4.11.10</ecNumber>
    </alternativeName>
    <alternativeName>
        <fullName evidence="9">Leucyl aminopeptidase</fullName>
    </alternativeName>
</protein>
<comment type="catalytic activity">
    <reaction evidence="1 9">
        <text>Release of an N-terminal amino acid, Xaa-|-Yaa-, in which Xaa is preferably Leu, but may be other amino acids including Pro although not Arg or Lys, and Yaa may be Pro. Amino acid amides and methyl esters are also readily hydrolyzed, but rates on arylamides are exceedingly low.</text>
        <dbReference type="EC" id="3.4.11.1"/>
    </reaction>
</comment>
<name>A0A4P7XH31_9ALTE</name>
<reference evidence="11 12" key="1">
    <citation type="submission" date="2018-07" db="EMBL/GenBank/DDBJ databases">
        <title>Marsedoiliclastica nanhaica gen. nov. sp. nov., a novel marine hydrocarbonoclastic bacterium isolated from an in-situ enriched hydrocarbon-degrading consortium in deep-sea sediment.</title>
        <authorList>
            <person name="Dong C."/>
            <person name="Ma T."/>
            <person name="Liu R."/>
            <person name="Shao Z."/>
        </authorList>
    </citation>
    <scope>NUCLEOTIDE SEQUENCE [LARGE SCALE GENOMIC DNA]</scope>
    <source>
        <strain evidence="12">soil36-7</strain>
    </source>
</reference>
<dbReference type="PANTHER" id="PTHR11963:SF23">
    <property type="entry name" value="CYTOSOL AMINOPEPTIDASE"/>
    <property type="match status" value="1"/>
</dbReference>
<dbReference type="AlphaFoldDB" id="A0A4P7XH31"/>
<feature type="binding site" evidence="9">
    <location>
        <position position="288"/>
    </location>
    <ligand>
        <name>Mn(2+)</name>
        <dbReference type="ChEBI" id="CHEBI:29035"/>
        <label>2</label>
    </ligand>
</feature>
<dbReference type="InterPro" id="IPR011356">
    <property type="entry name" value="Leucine_aapep/pepB"/>
</dbReference>
<evidence type="ECO:0000256" key="9">
    <source>
        <dbReference type="HAMAP-Rule" id="MF_00181"/>
    </source>
</evidence>
<feature type="binding site" evidence="9">
    <location>
        <position position="349"/>
    </location>
    <ligand>
        <name>Mn(2+)</name>
        <dbReference type="ChEBI" id="CHEBI:29035"/>
        <label>2</label>
    </ligand>
</feature>
<comment type="catalytic activity">
    <reaction evidence="2 9">
        <text>Release of an N-terminal amino acid, preferentially leucine, but not glutamic or aspartic acids.</text>
        <dbReference type="EC" id="3.4.11.10"/>
    </reaction>
</comment>
<evidence type="ECO:0000256" key="2">
    <source>
        <dbReference type="ARBA" id="ARBA00000967"/>
    </source>
</evidence>
<dbReference type="InterPro" id="IPR008283">
    <property type="entry name" value="Peptidase_M17_N"/>
</dbReference>
<dbReference type="EC" id="3.4.11.1" evidence="9"/>
<evidence type="ECO:0000256" key="7">
    <source>
        <dbReference type="ARBA" id="ARBA00022801"/>
    </source>
</evidence>
<dbReference type="InterPro" id="IPR000819">
    <property type="entry name" value="Peptidase_M17_C"/>
</dbReference>
<dbReference type="NCBIfam" id="NF002073">
    <property type="entry name" value="PRK00913.1-2"/>
    <property type="match status" value="1"/>
</dbReference>
<keyword evidence="5 9" id="KW-0645">Protease</keyword>
<dbReference type="GO" id="GO:0005737">
    <property type="term" value="C:cytoplasm"/>
    <property type="evidence" value="ECO:0007669"/>
    <property type="project" value="UniProtKB-SubCell"/>
</dbReference>
<evidence type="ECO:0000256" key="8">
    <source>
        <dbReference type="ARBA" id="ARBA00023211"/>
    </source>
</evidence>
<dbReference type="InterPro" id="IPR043472">
    <property type="entry name" value="Macro_dom-like"/>
</dbReference>
<comment type="function">
    <text evidence="9">Presumably involved in the processing and regular turnover of intracellular proteins. Catalyzes the removal of unsubstituted N-terminal amino acids from various peptides.</text>
</comment>
<dbReference type="Pfam" id="PF00883">
    <property type="entry name" value="Peptidase_M17"/>
    <property type="match status" value="1"/>
</dbReference>
<dbReference type="GO" id="GO:0070006">
    <property type="term" value="F:metalloaminopeptidase activity"/>
    <property type="evidence" value="ECO:0007669"/>
    <property type="project" value="InterPro"/>
</dbReference>
<dbReference type="GO" id="GO:0030145">
    <property type="term" value="F:manganese ion binding"/>
    <property type="evidence" value="ECO:0007669"/>
    <property type="project" value="UniProtKB-UniRule"/>
</dbReference>
<dbReference type="Proteomes" id="UP000298049">
    <property type="component" value="Chromosome"/>
</dbReference>
<feature type="binding site" evidence="9">
    <location>
        <position position="270"/>
    </location>
    <ligand>
        <name>Mn(2+)</name>
        <dbReference type="ChEBI" id="CHEBI:29035"/>
        <label>2</label>
    </ligand>
</feature>
<feature type="active site" evidence="9">
    <location>
        <position position="277"/>
    </location>
</feature>
<evidence type="ECO:0000313" key="11">
    <source>
        <dbReference type="EMBL" id="QCF26338.1"/>
    </source>
</evidence>
<evidence type="ECO:0000256" key="5">
    <source>
        <dbReference type="ARBA" id="ARBA00022670"/>
    </source>
</evidence>
<comment type="cofactor">
    <cofactor evidence="9">
        <name>Mn(2+)</name>
        <dbReference type="ChEBI" id="CHEBI:29035"/>
    </cofactor>
    <text evidence="9">Binds 2 manganese ions per subunit.</text>
</comment>
<dbReference type="Gene3D" id="3.40.630.10">
    <property type="entry name" value="Zn peptidases"/>
    <property type="match status" value="1"/>
</dbReference>
<gene>
    <name evidence="9" type="primary">pepA</name>
    <name evidence="11" type="ORF">soil367_10560</name>
</gene>
<evidence type="ECO:0000256" key="1">
    <source>
        <dbReference type="ARBA" id="ARBA00000135"/>
    </source>
</evidence>
<comment type="similarity">
    <text evidence="3 9">Belongs to the peptidase M17 family.</text>
</comment>
<organism evidence="11 12">
    <name type="scientific">Hydrocarboniclastica marina</name>
    <dbReference type="NCBI Taxonomy" id="2259620"/>
    <lineage>
        <taxon>Bacteria</taxon>
        <taxon>Pseudomonadati</taxon>
        <taxon>Pseudomonadota</taxon>
        <taxon>Gammaproteobacteria</taxon>
        <taxon>Alteromonadales</taxon>
        <taxon>Alteromonadaceae</taxon>
        <taxon>Hydrocarboniclastica</taxon>
    </lineage>
</organism>
<feature type="binding site" evidence="9">
    <location>
        <position position="347"/>
    </location>
    <ligand>
        <name>Mn(2+)</name>
        <dbReference type="ChEBI" id="CHEBI:29035"/>
        <label>1</label>
    </ligand>
</feature>
<dbReference type="PANTHER" id="PTHR11963">
    <property type="entry name" value="LEUCINE AMINOPEPTIDASE-RELATED"/>
    <property type="match status" value="1"/>
</dbReference>
<keyword evidence="7 9" id="KW-0378">Hydrolase</keyword>
<keyword evidence="6 9" id="KW-0479">Metal-binding</keyword>